<evidence type="ECO:0000313" key="1">
    <source>
        <dbReference type="EMBL" id="SMF38569.1"/>
    </source>
</evidence>
<reference evidence="2" key="1">
    <citation type="submission" date="2017-04" db="EMBL/GenBank/DDBJ databases">
        <authorList>
            <person name="Varghese N."/>
            <person name="Submissions S."/>
        </authorList>
    </citation>
    <scope>NUCLEOTIDE SEQUENCE [LARGE SCALE GENOMIC DNA]</scope>
    <source>
        <strain evidence="2">B4P</strain>
    </source>
</reference>
<dbReference type="Proteomes" id="UP000192903">
    <property type="component" value="Unassembled WGS sequence"/>
</dbReference>
<keyword evidence="2" id="KW-1185">Reference proteome</keyword>
<dbReference type="PIRSF" id="PIRSF033328">
    <property type="entry name" value="Phest_Mll4975"/>
    <property type="match status" value="1"/>
</dbReference>
<dbReference type="NCBIfam" id="TIGR03223">
    <property type="entry name" value="Phn_opern_protn"/>
    <property type="match status" value="1"/>
</dbReference>
<gene>
    <name evidence="1" type="ORF">SAMN02982989_1647</name>
</gene>
<dbReference type="OrthoDB" id="4954742at2"/>
<dbReference type="STRING" id="464029.SAMN02982989_1647"/>
<dbReference type="AlphaFoldDB" id="A0A1X7ERQ7"/>
<evidence type="ECO:0000313" key="2">
    <source>
        <dbReference type="Proteomes" id="UP000192903"/>
    </source>
</evidence>
<dbReference type="RefSeq" id="WP_085421938.1">
    <property type="nucleotide sequence ID" value="NZ_FXAF01000006.1"/>
</dbReference>
<protein>
    <submittedName>
        <fullName evidence="1">Putative phosphonate metabolism protein</fullName>
    </submittedName>
</protein>
<dbReference type="InterPro" id="IPR009389">
    <property type="entry name" value="DUF1045"/>
</dbReference>
<name>A0A1X7ERQ7_9HYPH</name>
<dbReference type="EMBL" id="FXAF01000006">
    <property type="protein sequence ID" value="SMF38569.1"/>
    <property type="molecule type" value="Genomic_DNA"/>
</dbReference>
<dbReference type="Pfam" id="PF06299">
    <property type="entry name" value="DUF1045"/>
    <property type="match status" value="1"/>
</dbReference>
<dbReference type="Gene3D" id="3.90.1140.10">
    <property type="entry name" value="Cyclic phosphodiesterase"/>
    <property type="match status" value="1"/>
</dbReference>
<accession>A0A1X7ERQ7</accession>
<sequence length="237" mass="26777">MRYALYFSPAENHPLTKAATHWLGRDPFTGETFPTPDVEGLSTDIVHELTADPRRYGFHATLKAPFELSPDRTEAELVAAFERFAAETSAFDIPNVIIGQLGRFFALVPDTVYPALQHFAARIVEDFEPFRAPLSEADIARRKPENLSAEHRANLERWGYPYVMDEFRFHMTLTGQVPAEQAPAMRRELDRRFLAFTNAPLAIDGLALFIEPERGAPFIVHRRLALAPASENRKIAS</sequence>
<proteinExistence type="predicted"/>
<organism evidence="1 2">
    <name type="scientific">Xaviernesmea oryzae</name>
    <dbReference type="NCBI Taxonomy" id="464029"/>
    <lineage>
        <taxon>Bacteria</taxon>
        <taxon>Pseudomonadati</taxon>
        <taxon>Pseudomonadota</taxon>
        <taxon>Alphaproteobacteria</taxon>
        <taxon>Hyphomicrobiales</taxon>
        <taxon>Rhizobiaceae</taxon>
        <taxon>Rhizobium/Agrobacterium group</taxon>
        <taxon>Xaviernesmea</taxon>
    </lineage>
</organism>